<dbReference type="SUPFAM" id="SSF56112">
    <property type="entry name" value="Protein kinase-like (PK-like)"/>
    <property type="match status" value="1"/>
</dbReference>
<dbReference type="PROSITE" id="PS00108">
    <property type="entry name" value="PROTEIN_KINASE_ST"/>
    <property type="match status" value="1"/>
</dbReference>
<evidence type="ECO:0000256" key="10">
    <source>
        <dbReference type="SAM" id="MobiDB-lite"/>
    </source>
</evidence>
<evidence type="ECO:0000256" key="4">
    <source>
        <dbReference type="ARBA" id="ARBA00022679"/>
    </source>
</evidence>
<feature type="compositionally biased region" description="Basic and acidic residues" evidence="10">
    <location>
        <begin position="494"/>
        <end position="504"/>
    </location>
</feature>
<name>A0A5J4Z3H1_PORPP</name>
<reference evidence="13" key="1">
    <citation type="journal article" date="2019" name="Nat. Commun.">
        <title>Expansion of phycobilisome linker gene families in mesophilic red algae.</title>
        <authorList>
            <person name="Lee J."/>
            <person name="Kim D."/>
            <person name="Bhattacharya D."/>
            <person name="Yoon H.S."/>
        </authorList>
    </citation>
    <scope>NUCLEOTIDE SEQUENCE [LARGE SCALE GENOMIC DNA]</scope>
    <source>
        <strain evidence="13">CCMP 1328</strain>
    </source>
</reference>
<evidence type="ECO:0000313" key="12">
    <source>
        <dbReference type="EMBL" id="KAA8498156.1"/>
    </source>
</evidence>
<evidence type="ECO:0000259" key="11">
    <source>
        <dbReference type="PROSITE" id="PS50011"/>
    </source>
</evidence>
<comment type="catalytic activity">
    <reaction evidence="9">
        <text>L-seryl-[protein] + ATP = O-phospho-L-seryl-[protein] + ADP + H(+)</text>
        <dbReference type="Rhea" id="RHEA:17989"/>
        <dbReference type="Rhea" id="RHEA-COMP:9863"/>
        <dbReference type="Rhea" id="RHEA-COMP:11604"/>
        <dbReference type="ChEBI" id="CHEBI:15378"/>
        <dbReference type="ChEBI" id="CHEBI:29999"/>
        <dbReference type="ChEBI" id="CHEBI:30616"/>
        <dbReference type="ChEBI" id="CHEBI:83421"/>
        <dbReference type="ChEBI" id="CHEBI:456216"/>
        <dbReference type="EC" id="2.7.11.1"/>
    </reaction>
</comment>
<evidence type="ECO:0000256" key="9">
    <source>
        <dbReference type="ARBA" id="ARBA00048679"/>
    </source>
</evidence>
<dbReference type="EC" id="2.7.11.1" evidence="2"/>
<dbReference type="SMART" id="SM00220">
    <property type="entry name" value="S_TKc"/>
    <property type="match status" value="1"/>
</dbReference>
<dbReference type="PROSITE" id="PS50011">
    <property type="entry name" value="PROTEIN_KINASE_DOM"/>
    <property type="match status" value="1"/>
</dbReference>
<dbReference type="PANTHER" id="PTHR45637">
    <property type="entry name" value="FLIPPASE KINASE 1-RELATED"/>
    <property type="match status" value="1"/>
</dbReference>
<dbReference type="Proteomes" id="UP000324585">
    <property type="component" value="Unassembled WGS sequence"/>
</dbReference>
<comment type="similarity">
    <text evidence="1">Belongs to the protein kinase superfamily. AGC Ser/Thr protein kinase family.</text>
</comment>
<evidence type="ECO:0000256" key="7">
    <source>
        <dbReference type="ARBA" id="ARBA00022840"/>
    </source>
</evidence>
<dbReference type="Pfam" id="PF00069">
    <property type="entry name" value="Pkinase"/>
    <property type="match status" value="2"/>
</dbReference>
<evidence type="ECO:0000256" key="6">
    <source>
        <dbReference type="ARBA" id="ARBA00022777"/>
    </source>
</evidence>
<dbReference type="InterPro" id="IPR011009">
    <property type="entry name" value="Kinase-like_dom_sf"/>
</dbReference>
<evidence type="ECO:0000256" key="2">
    <source>
        <dbReference type="ARBA" id="ARBA00012513"/>
    </source>
</evidence>
<evidence type="ECO:0000256" key="5">
    <source>
        <dbReference type="ARBA" id="ARBA00022741"/>
    </source>
</evidence>
<comment type="catalytic activity">
    <reaction evidence="8">
        <text>L-threonyl-[protein] + ATP = O-phospho-L-threonyl-[protein] + ADP + H(+)</text>
        <dbReference type="Rhea" id="RHEA:46608"/>
        <dbReference type="Rhea" id="RHEA-COMP:11060"/>
        <dbReference type="Rhea" id="RHEA-COMP:11605"/>
        <dbReference type="ChEBI" id="CHEBI:15378"/>
        <dbReference type="ChEBI" id="CHEBI:30013"/>
        <dbReference type="ChEBI" id="CHEBI:30616"/>
        <dbReference type="ChEBI" id="CHEBI:61977"/>
        <dbReference type="ChEBI" id="CHEBI:456216"/>
        <dbReference type="EC" id="2.7.11.1"/>
    </reaction>
</comment>
<feature type="region of interest" description="Disordered" evidence="10">
    <location>
        <begin position="476"/>
        <end position="504"/>
    </location>
</feature>
<feature type="compositionally biased region" description="Acidic residues" evidence="10">
    <location>
        <begin position="148"/>
        <end position="158"/>
    </location>
</feature>
<dbReference type="Gene3D" id="3.30.200.20">
    <property type="entry name" value="Phosphorylase Kinase, domain 1"/>
    <property type="match status" value="1"/>
</dbReference>
<organism evidence="12 13">
    <name type="scientific">Porphyridium purpureum</name>
    <name type="common">Red alga</name>
    <name type="synonym">Porphyridium cruentum</name>
    <dbReference type="NCBI Taxonomy" id="35688"/>
    <lineage>
        <taxon>Eukaryota</taxon>
        <taxon>Rhodophyta</taxon>
        <taxon>Bangiophyceae</taxon>
        <taxon>Porphyridiales</taxon>
        <taxon>Porphyridiaceae</taxon>
        <taxon>Porphyridium</taxon>
    </lineage>
</organism>
<feature type="region of interest" description="Disordered" evidence="10">
    <location>
        <begin position="20"/>
        <end position="51"/>
    </location>
</feature>
<dbReference type="InterPro" id="IPR008271">
    <property type="entry name" value="Ser/Thr_kinase_AS"/>
</dbReference>
<feature type="domain" description="Protein kinase" evidence="11">
    <location>
        <begin position="292"/>
        <end position="652"/>
    </location>
</feature>
<dbReference type="Gene3D" id="1.10.510.10">
    <property type="entry name" value="Transferase(Phosphotransferase) domain 1"/>
    <property type="match status" value="2"/>
</dbReference>
<dbReference type="EMBL" id="VRMN01000001">
    <property type="protein sequence ID" value="KAA8498156.1"/>
    <property type="molecule type" value="Genomic_DNA"/>
</dbReference>
<proteinExistence type="inferred from homology"/>
<dbReference type="GO" id="GO:0005524">
    <property type="term" value="F:ATP binding"/>
    <property type="evidence" value="ECO:0007669"/>
    <property type="project" value="UniProtKB-KW"/>
</dbReference>
<sequence length="720" mass="78895">MSMRAFKANRLPTVEDLAAGLSDKSSSLASKSGTSKAHAPSEATSPRSRLRLQKIRTRVKDSTSHSLVPAEQKGSNVQGLKLFATSKVDESKESQPKAVRTKSTIGFATNSKNIAKAKPVSLSLADIDIDIDIDIDVDVDEDVHNDGLDFDEDNDDAEAPYSFKGSLNVSSPSLREEPLSDSLLEKPSNLLRLLSEKRRAGNAAASASPRGAGGFGPMTPMSRLSVMNLFISTPGFISEDGGCDETFSPRNTASVHRASSLVRFAVVEGGVSAGNDRERFLLSQDELSPDRFLKVKRLGRGAHGTVYLACIAPSANGATEKAEQEARSDENASDSRPVLYAVKVVLKEDLVRSGRVQRALTEHEILRTVKHPNLVRTFASFHTERRLFFVMQHMPGGELYKMLRKQPFGPRVSEEAARFYAAQVLLALEHLHSFGYIYRDLKPENVLVYGSGHVALADFDLCTKIDPIVSLSVPRVSSQPHHTAGQPKAVPLVEKSHSPPPEKSKVKIKWDKTTRARANSVKDMGAVPVRNKSTRFDAALMGSRSFVGTEEYISPEVASGLPQHFALDWWCLGIFIYELIYARTPFHGESQEETFKNIVEKAPEFPSAETDGTGASGASEACHDLILKLLHKNPPQRLGYGSVAEIKSHAWFAGVEWDALMDIPAPIVPEYEYPNELVQKASKTLNEIEIKLRDDGPTVELDPKNVEELDALFSGIDALE</sequence>
<protein>
    <recommendedName>
        <fullName evidence="2">non-specific serine/threonine protein kinase</fullName>
        <ecNumber evidence="2">2.7.11.1</ecNumber>
    </recommendedName>
</protein>
<dbReference type="OrthoDB" id="432483at2759"/>
<keyword evidence="7" id="KW-0067">ATP-binding</keyword>
<evidence type="ECO:0000256" key="3">
    <source>
        <dbReference type="ARBA" id="ARBA00022527"/>
    </source>
</evidence>
<keyword evidence="5" id="KW-0547">Nucleotide-binding</keyword>
<keyword evidence="13" id="KW-1185">Reference proteome</keyword>
<dbReference type="FunFam" id="1.10.510.10:FF:000294">
    <property type="entry name" value="Serine/threonine-protein kinase OXI1"/>
    <property type="match status" value="1"/>
</dbReference>
<evidence type="ECO:0000313" key="13">
    <source>
        <dbReference type="Proteomes" id="UP000324585"/>
    </source>
</evidence>
<keyword evidence="4" id="KW-0808">Transferase</keyword>
<gene>
    <name evidence="12" type="ORF">FVE85_5741</name>
</gene>
<dbReference type="AlphaFoldDB" id="A0A5J4Z3H1"/>
<feature type="compositionally biased region" description="Low complexity" evidence="10">
    <location>
        <begin position="20"/>
        <end position="37"/>
    </location>
</feature>
<evidence type="ECO:0000256" key="8">
    <source>
        <dbReference type="ARBA" id="ARBA00047899"/>
    </source>
</evidence>
<dbReference type="GO" id="GO:0004674">
    <property type="term" value="F:protein serine/threonine kinase activity"/>
    <property type="evidence" value="ECO:0007669"/>
    <property type="project" value="UniProtKB-KW"/>
</dbReference>
<keyword evidence="6 12" id="KW-0418">Kinase</keyword>
<evidence type="ECO:0000256" key="1">
    <source>
        <dbReference type="ARBA" id="ARBA00009903"/>
    </source>
</evidence>
<accession>A0A5J4Z3H1</accession>
<feature type="region of interest" description="Disordered" evidence="10">
    <location>
        <begin position="146"/>
        <end position="181"/>
    </location>
</feature>
<comment type="caution">
    <text evidence="12">The sequence shown here is derived from an EMBL/GenBank/DDBJ whole genome shotgun (WGS) entry which is preliminary data.</text>
</comment>
<dbReference type="InterPro" id="IPR000719">
    <property type="entry name" value="Prot_kinase_dom"/>
</dbReference>
<keyword evidence="3" id="KW-0723">Serine/threonine-protein kinase</keyword>